<dbReference type="InterPro" id="IPR036286">
    <property type="entry name" value="LexA/Signal_pep-like_sf"/>
</dbReference>
<accession>A0A8G2C933</accession>
<keyword evidence="3 7" id="KW-0378">Hydrolase</keyword>
<dbReference type="PANTHER" id="PTHR33516">
    <property type="entry name" value="LEXA REPRESSOR"/>
    <property type="match status" value="1"/>
</dbReference>
<proteinExistence type="inferred from homology"/>
<keyword evidence="6" id="KW-0742">SOS response</keyword>
<keyword evidence="4 7" id="KW-0068">Autocatalytic cleavage</keyword>
<reference evidence="9 10" key="1">
    <citation type="submission" date="2016-11" db="EMBL/GenBank/DDBJ databases">
        <authorList>
            <person name="Varghese N."/>
            <person name="Submissions S."/>
        </authorList>
    </citation>
    <scope>NUCLEOTIDE SEQUENCE [LARGE SCALE GENOMIC DNA]</scope>
    <source>
        <strain evidence="9 10">DSM 17919</strain>
    </source>
</reference>
<evidence type="ECO:0000256" key="1">
    <source>
        <dbReference type="ARBA" id="ARBA00007484"/>
    </source>
</evidence>
<evidence type="ECO:0000256" key="7">
    <source>
        <dbReference type="RuleBase" id="RU003991"/>
    </source>
</evidence>
<dbReference type="EMBL" id="FQZR01000003">
    <property type="protein sequence ID" value="SHJ03148.1"/>
    <property type="molecule type" value="Genomic_DNA"/>
</dbReference>
<dbReference type="NCBIfam" id="NF007621">
    <property type="entry name" value="PRK10276.1"/>
    <property type="match status" value="1"/>
</dbReference>
<evidence type="ECO:0000259" key="8">
    <source>
        <dbReference type="Pfam" id="PF00717"/>
    </source>
</evidence>
<comment type="caution">
    <text evidence="9">The sequence shown here is derived from an EMBL/GenBank/DDBJ whole genome shotgun (WGS) entry which is preliminary data.</text>
</comment>
<dbReference type="PRINTS" id="PR00726">
    <property type="entry name" value="LEXASERPTASE"/>
</dbReference>
<evidence type="ECO:0000313" key="10">
    <source>
        <dbReference type="Proteomes" id="UP000184001"/>
    </source>
</evidence>
<dbReference type="GO" id="GO:0016787">
    <property type="term" value="F:hydrolase activity"/>
    <property type="evidence" value="ECO:0007669"/>
    <property type="project" value="UniProtKB-KW"/>
</dbReference>
<name>A0A8G2C933_9BACT</name>
<dbReference type="InterPro" id="IPR006197">
    <property type="entry name" value="Peptidase_S24_LexA"/>
</dbReference>
<organism evidence="9 10">
    <name type="scientific">Halodesulfovibrio aestuarii</name>
    <dbReference type="NCBI Taxonomy" id="126333"/>
    <lineage>
        <taxon>Bacteria</taxon>
        <taxon>Pseudomonadati</taxon>
        <taxon>Thermodesulfobacteriota</taxon>
        <taxon>Desulfovibrionia</taxon>
        <taxon>Desulfovibrionales</taxon>
        <taxon>Desulfovibrionaceae</taxon>
        <taxon>Halodesulfovibrio</taxon>
    </lineage>
</organism>
<evidence type="ECO:0000256" key="5">
    <source>
        <dbReference type="ARBA" id="ARBA00023204"/>
    </source>
</evidence>
<dbReference type="SUPFAM" id="SSF51306">
    <property type="entry name" value="LexA/Signal peptidase"/>
    <property type="match status" value="1"/>
</dbReference>
<dbReference type="Gene3D" id="2.10.109.10">
    <property type="entry name" value="Umud Fragment, subunit A"/>
    <property type="match status" value="1"/>
</dbReference>
<evidence type="ECO:0000256" key="3">
    <source>
        <dbReference type="ARBA" id="ARBA00022801"/>
    </source>
</evidence>
<sequence length="146" mass="15896">MRRKTVFPENTASTDGNGQMHTSCVHAGFPSPADDYLDGALDLNRLLVHNAPATFFLRVKGDSMTGAGIHTDDILVVDRSVSPSHNSVVVAMLNGTLTVKRLWKKDGRVGLIPDNPGYKAVEVTHNESFEVWGVATSVIHSLRIKM</sequence>
<dbReference type="RefSeq" id="WP_020000618.1">
    <property type="nucleotide sequence ID" value="NZ_CP192217.1"/>
</dbReference>
<dbReference type="GO" id="GO:0006281">
    <property type="term" value="P:DNA repair"/>
    <property type="evidence" value="ECO:0007669"/>
    <property type="project" value="UniProtKB-KW"/>
</dbReference>
<dbReference type="GO" id="GO:0009432">
    <property type="term" value="P:SOS response"/>
    <property type="evidence" value="ECO:0007669"/>
    <property type="project" value="UniProtKB-KW"/>
</dbReference>
<dbReference type="Pfam" id="PF00717">
    <property type="entry name" value="Peptidase_S24"/>
    <property type="match status" value="1"/>
</dbReference>
<evidence type="ECO:0000256" key="2">
    <source>
        <dbReference type="ARBA" id="ARBA00022763"/>
    </source>
</evidence>
<keyword evidence="5" id="KW-0234">DNA repair</keyword>
<dbReference type="CDD" id="cd06529">
    <property type="entry name" value="S24_LexA-like"/>
    <property type="match status" value="1"/>
</dbReference>
<evidence type="ECO:0000256" key="4">
    <source>
        <dbReference type="ARBA" id="ARBA00022813"/>
    </source>
</evidence>
<evidence type="ECO:0000313" key="9">
    <source>
        <dbReference type="EMBL" id="SHJ03148.1"/>
    </source>
</evidence>
<dbReference type="GO" id="GO:0003677">
    <property type="term" value="F:DNA binding"/>
    <property type="evidence" value="ECO:0007669"/>
    <property type="project" value="InterPro"/>
</dbReference>
<evidence type="ECO:0000256" key="6">
    <source>
        <dbReference type="ARBA" id="ARBA00023236"/>
    </source>
</evidence>
<dbReference type="AlphaFoldDB" id="A0A8G2C933"/>
<dbReference type="InterPro" id="IPR050077">
    <property type="entry name" value="LexA_repressor"/>
</dbReference>
<comment type="similarity">
    <text evidence="1 7">Belongs to the peptidase S24 family.</text>
</comment>
<feature type="domain" description="Peptidase S24/S26A/S26B/S26C" evidence="8">
    <location>
        <begin position="23"/>
        <end position="135"/>
    </location>
</feature>
<dbReference type="InterPro" id="IPR015927">
    <property type="entry name" value="Peptidase_S24_S26A/B/C"/>
</dbReference>
<protein>
    <submittedName>
        <fullName evidence="9">DNA polymerase V</fullName>
    </submittedName>
</protein>
<dbReference type="Proteomes" id="UP000184001">
    <property type="component" value="Unassembled WGS sequence"/>
</dbReference>
<dbReference type="PANTHER" id="PTHR33516:SF2">
    <property type="entry name" value="LEXA REPRESSOR-RELATED"/>
    <property type="match status" value="1"/>
</dbReference>
<dbReference type="GO" id="GO:0006355">
    <property type="term" value="P:regulation of DNA-templated transcription"/>
    <property type="evidence" value="ECO:0007669"/>
    <property type="project" value="InterPro"/>
</dbReference>
<gene>
    <name evidence="9" type="ORF">SAMN05660830_01419</name>
</gene>
<keyword evidence="2" id="KW-0227">DNA damage</keyword>
<dbReference type="InterPro" id="IPR039418">
    <property type="entry name" value="LexA-like"/>
</dbReference>